<dbReference type="InterPro" id="IPR006224">
    <property type="entry name" value="PsdUridine_synth_RluA-like_CS"/>
</dbReference>
<dbReference type="GO" id="GO:0003723">
    <property type="term" value="F:RNA binding"/>
    <property type="evidence" value="ECO:0007669"/>
    <property type="project" value="UniProtKB-KW"/>
</dbReference>
<dbReference type="RefSeq" id="XP_001314542.1">
    <property type="nucleotide sequence ID" value="XM_001314514.1"/>
</dbReference>
<dbReference type="FunCoup" id="A2EYQ7">
    <property type="interactions" value="295"/>
</dbReference>
<dbReference type="PROSITE" id="PS01129">
    <property type="entry name" value="PSI_RLU"/>
    <property type="match status" value="1"/>
</dbReference>
<evidence type="ECO:0000313" key="3">
    <source>
        <dbReference type="EMBL" id="EAY02204.1"/>
    </source>
</evidence>
<dbReference type="PANTHER" id="PTHR21600:SF40">
    <property type="entry name" value="PSEUDOURIDYLATE SYNTHASE RPUSD2"/>
    <property type="match status" value="1"/>
</dbReference>
<dbReference type="VEuPathDB" id="TrichDB:TVAG_451040"/>
<organism evidence="3 4">
    <name type="scientific">Trichomonas vaginalis (strain ATCC PRA-98 / G3)</name>
    <dbReference type="NCBI Taxonomy" id="412133"/>
    <lineage>
        <taxon>Eukaryota</taxon>
        <taxon>Metamonada</taxon>
        <taxon>Parabasalia</taxon>
        <taxon>Trichomonadida</taxon>
        <taxon>Trichomonadidae</taxon>
        <taxon>Trichomonas</taxon>
    </lineage>
</organism>
<reference evidence="3" key="1">
    <citation type="submission" date="2006-10" db="EMBL/GenBank/DDBJ databases">
        <authorList>
            <person name="Amadeo P."/>
            <person name="Zhao Q."/>
            <person name="Wortman J."/>
            <person name="Fraser-Liggett C."/>
            <person name="Carlton J."/>
        </authorList>
    </citation>
    <scope>NUCLEOTIDE SEQUENCE</scope>
    <source>
        <strain evidence="3">G3</strain>
    </source>
</reference>
<dbReference type="FunFam" id="3.30.2350.10:FF:000025">
    <property type="entry name" value="Related to DRAP deaminase RIB2"/>
    <property type="match status" value="1"/>
</dbReference>
<dbReference type="EMBL" id="DS113543">
    <property type="protein sequence ID" value="EAY02204.1"/>
    <property type="molecule type" value="Genomic_DNA"/>
</dbReference>
<dbReference type="SMR" id="A2EYQ7"/>
<dbReference type="Gene3D" id="3.30.2350.10">
    <property type="entry name" value="Pseudouridine synthase"/>
    <property type="match status" value="1"/>
</dbReference>
<dbReference type="OrthoDB" id="424794at2759"/>
<dbReference type="SUPFAM" id="SSF55120">
    <property type="entry name" value="Pseudouridine synthase"/>
    <property type="match status" value="1"/>
</dbReference>
<dbReference type="InParanoid" id="A2EYQ7"/>
<dbReference type="STRING" id="5722.A2EYQ7"/>
<dbReference type="InterPro" id="IPR020103">
    <property type="entry name" value="PsdUridine_synth_cat_dom_sf"/>
</dbReference>
<reference evidence="3" key="2">
    <citation type="journal article" date="2007" name="Science">
        <title>Draft genome sequence of the sexually transmitted pathogen Trichomonas vaginalis.</title>
        <authorList>
            <person name="Carlton J.M."/>
            <person name="Hirt R.P."/>
            <person name="Silva J.C."/>
            <person name="Delcher A.L."/>
            <person name="Schatz M."/>
            <person name="Zhao Q."/>
            <person name="Wortman J.R."/>
            <person name="Bidwell S.L."/>
            <person name="Alsmark U.C.M."/>
            <person name="Besteiro S."/>
            <person name="Sicheritz-Ponten T."/>
            <person name="Noel C.J."/>
            <person name="Dacks J.B."/>
            <person name="Foster P.G."/>
            <person name="Simillion C."/>
            <person name="Van de Peer Y."/>
            <person name="Miranda-Saavedra D."/>
            <person name="Barton G.J."/>
            <person name="Westrop G.D."/>
            <person name="Mueller S."/>
            <person name="Dessi D."/>
            <person name="Fiori P.L."/>
            <person name="Ren Q."/>
            <person name="Paulsen I."/>
            <person name="Zhang H."/>
            <person name="Bastida-Corcuera F.D."/>
            <person name="Simoes-Barbosa A."/>
            <person name="Brown M.T."/>
            <person name="Hayes R.D."/>
            <person name="Mukherjee M."/>
            <person name="Okumura C.Y."/>
            <person name="Schneider R."/>
            <person name="Smith A.J."/>
            <person name="Vanacova S."/>
            <person name="Villalvazo M."/>
            <person name="Haas B.J."/>
            <person name="Pertea M."/>
            <person name="Feldblyum T.V."/>
            <person name="Utterback T.R."/>
            <person name="Shu C.L."/>
            <person name="Osoegawa K."/>
            <person name="de Jong P.J."/>
            <person name="Hrdy I."/>
            <person name="Horvathova L."/>
            <person name="Zubacova Z."/>
            <person name="Dolezal P."/>
            <person name="Malik S.B."/>
            <person name="Logsdon J.M. Jr."/>
            <person name="Henze K."/>
            <person name="Gupta A."/>
            <person name="Wang C.C."/>
            <person name="Dunne R.L."/>
            <person name="Upcroft J.A."/>
            <person name="Upcroft P."/>
            <person name="White O."/>
            <person name="Salzberg S.L."/>
            <person name="Tang P."/>
            <person name="Chiu C.-H."/>
            <person name="Lee Y.-S."/>
            <person name="Embley T.M."/>
            <person name="Coombs G.H."/>
            <person name="Mottram J.C."/>
            <person name="Tachezy J."/>
            <person name="Fraser-Liggett C.M."/>
            <person name="Johnson P.J."/>
        </authorList>
    </citation>
    <scope>NUCLEOTIDE SEQUENCE [LARGE SCALE GENOMIC DNA]</scope>
    <source>
        <strain evidence="3">G3</strain>
    </source>
</reference>
<proteinExistence type="predicted"/>
<dbReference type="GO" id="GO:0000455">
    <property type="term" value="P:enzyme-directed rRNA pseudouridine synthesis"/>
    <property type="evidence" value="ECO:0000318"/>
    <property type="project" value="GO_Central"/>
</dbReference>
<evidence type="ECO:0000256" key="1">
    <source>
        <dbReference type="PROSITE-ProRule" id="PRU00182"/>
    </source>
</evidence>
<dbReference type="Proteomes" id="UP000001542">
    <property type="component" value="Unassembled WGS sequence"/>
</dbReference>
<dbReference type="PANTHER" id="PTHR21600">
    <property type="entry name" value="MITOCHONDRIAL RNA PSEUDOURIDINE SYNTHASE"/>
    <property type="match status" value="1"/>
</dbReference>
<accession>A2EYQ7</accession>
<sequence length="353" mass="40633">MSVFTSEIKEEITPRTEVRDESNVIIIEPFRFIKPYDFTFSAGSKERWVGQPLIDVFTNEFRVASREEYEEKIRNGKIIVNGRKIPVDYRIGPLDSIKHICTRIEAPVFNKPLLKLGETDNYVAYLKPASVTVNTVGGYFYNSMVKRLPPHLHVVHRLDRVTSGIIVFAKNKAAATNFNQYLVGEKVSKTYIARVIGRFPKGEIICDQPLGTDFNLHRTVVTPTGKPSKTIFKLLKTNGKESIVEAHPITGRTHQIRCHLQYLGYPITNDEMYGGKREVYTKEMKDALKKAEKLGLWPCDYCQDKTNPRVEFQVYLHSCHYQTPEFDFHAPMPDWEDLDKFGLKESESSFCRI</sequence>
<dbReference type="InterPro" id="IPR050188">
    <property type="entry name" value="RluA_PseudoU_synthase"/>
</dbReference>
<dbReference type="eggNOG" id="KOG1919">
    <property type="taxonomic scope" value="Eukaryota"/>
</dbReference>
<dbReference type="InterPro" id="IPR006145">
    <property type="entry name" value="PsdUridine_synth_RsuA/RluA"/>
</dbReference>
<dbReference type="PROSITE" id="PS50889">
    <property type="entry name" value="S4"/>
    <property type="match status" value="1"/>
</dbReference>
<evidence type="ECO:0000259" key="2">
    <source>
        <dbReference type="Pfam" id="PF00849"/>
    </source>
</evidence>
<keyword evidence="4" id="KW-1185">Reference proteome</keyword>
<feature type="domain" description="Pseudouridine synthase RsuA/RluA-like" evidence="2">
    <location>
        <begin position="122"/>
        <end position="261"/>
    </location>
</feature>
<protein>
    <submittedName>
        <fullName evidence="3">Ribosomal large subunit pseudouridine synthases, putative</fullName>
    </submittedName>
</protein>
<dbReference type="VEuPathDB" id="TrichDB:TVAGG3_0866100"/>
<name>A2EYQ7_TRIV3</name>
<dbReference type="OMA" id="THKHEPP"/>
<dbReference type="AlphaFoldDB" id="A2EYQ7"/>
<keyword evidence="1" id="KW-0694">RNA-binding</keyword>
<dbReference type="Pfam" id="PF00849">
    <property type="entry name" value="PseudoU_synth_2"/>
    <property type="match status" value="1"/>
</dbReference>
<evidence type="ECO:0000313" key="4">
    <source>
        <dbReference type="Proteomes" id="UP000001542"/>
    </source>
</evidence>
<gene>
    <name evidence="3" type="ORF">TVAG_451040</name>
</gene>
<dbReference type="KEGG" id="tva:4760038"/>
<dbReference type="GO" id="GO:0009982">
    <property type="term" value="F:pseudouridine synthase activity"/>
    <property type="evidence" value="ECO:0000318"/>
    <property type="project" value="GO_Central"/>
</dbReference>